<evidence type="ECO:0000313" key="2">
    <source>
        <dbReference type="EMBL" id="EMT38121.1"/>
    </source>
</evidence>
<reference evidence="2 3" key="1">
    <citation type="journal article" date="2013" name="PLoS ONE">
        <title>Genomic Evaluation of Thermoanaerobacter spp. for the Construction of Designer Co-Cultures to Improve Lignocellulosic Biofuel Production.</title>
        <authorList>
            <person name="Verbeke T.J."/>
            <person name="Zhang X."/>
            <person name="Henrissat B."/>
            <person name="Spicer V."/>
            <person name="Rydzak T."/>
            <person name="Krokhin O.V."/>
            <person name="Fristensky B."/>
            <person name="Levin D.B."/>
            <person name="Sparling R."/>
        </authorList>
    </citation>
    <scope>NUCLEOTIDE SEQUENCE [LARGE SCALE GENOMIC DNA]</scope>
    <source>
        <strain evidence="2 3">WC1</strain>
    </source>
</reference>
<keyword evidence="1" id="KW-0175">Coiled coil</keyword>
<dbReference type="EMBL" id="AMYG01000057">
    <property type="protein sequence ID" value="EMT38121.1"/>
    <property type="molecule type" value="Genomic_DNA"/>
</dbReference>
<evidence type="ECO:0000313" key="3">
    <source>
        <dbReference type="Proteomes" id="UP000013242"/>
    </source>
</evidence>
<keyword evidence="3" id="KW-1185">Reference proteome</keyword>
<dbReference type="Proteomes" id="UP000013242">
    <property type="component" value="Unassembled WGS sequence"/>
</dbReference>
<comment type="caution">
    <text evidence="2">The sequence shown here is derived from an EMBL/GenBank/DDBJ whole genome shotgun (WGS) entry which is preliminary data.</text>
</comment>
<evidence type="ECO:0000256" key="1">
    <source>
        <dbReference type="SAM" id="Coils"/>
    </source>
</evidence>
<gene>
    <name evidence="2" type="ORF">TthWC1_2376</name>
</gene>
<protein>
    <submittedName>
        <fullName evidence="2">Uncharacterized protein</fullName>
    </submittedName>
</protein>
<dbReference type="PATRIC" id="fig|1198630.3.peg.2375"/>
<accession>M8DNH9</accession>
<name>M8DNH9_THETY</name>
<proteinExistence type="predicted"/>
<sequence length="494" mass="53966">MPRNGGEMVKFSITNAVSNSAWGDVDKSRIWQLLKQGLEEGAEGVVTAVREVYAVVKAEINKDLTQADCWGPHHEIRDDGSVVLNRAGLIAAAQALAGARVEPNLTPQQKRQAARHLLRHYRELEMEPPESLKEAVGEICSVQAIVSGEMRVEDVPLASWANLEALKAGDPEPMEVVVEIPAGKSKRGWNYRPEALQAIVGEVMSQGLPGFLGHQRPEDVDHQFPIPVTHWVGAKWDPVAKKAYFRGVIDKAASDLKRWIKANVIRTVSIFGIPELQQIAGETQVVDYQPLSIDWTPLGRAGMPTAVVAVGEMDEIINSNGGVKMNWKELTAQLKQMLANKDVTLSQIVGEMGFTAQELAGEMKEIKEAIEAKETLSKVREALGVSGEIDIIKVAEEAKKALDEKTKAEHERLIDEVIKEKVAGEMAQGLIKKMLRVPNNATKEQIAGEIDVLLKDEALKDAFSKLYIDKPAGIGTGSGGSSPNSLLRTRKVAI</sequence>
<feature type="coiled-coil region" evidence="1">
    <location>
        <begin position="356"/>
        <end position="411"/>
    </location>
</feature>
<organism evidence="2 3">
    <name type="scientific">Thermoanaerobacter thermohydrosulfuricus WC1</name>
    <dbReference type="NCBI Taxonomy" id="1198630"/>
    <lineage>
        <taxon>Bacteria</taxon>
        <taxon>Bacillati</taxon>
        <taxon>Bacillota</taxon>
        <taxon>Clostridia</taxon>
        <taxon>Thermoanaerobacterales</taxon>
        <taxon>Thermoanaerobacteraceae</taxon>
        <taxon>Thermoanaerobacter</taxon>
    </lineage>
</organism>
<dbReference type="HOGENOM" id="CLU_043926_0_0_9"/>
<dbReference type="AlphaFoldDB" id="M8DNH9"/>